<feature type="chain" id="PRO_5011591181" evidence="1">
    <location>
        <begin position="26"/>
        <end position="377"/>
    </location>
</feature>
<accession>A0A1G5NI90</accession>
<keyword evidence="3" id="KW-1185">Reference proteome</keyword>
<dbReference type="STRING" id="1120955.SAMN03080610_02097"/>
<dbReference type="RefSeq" id="WP_092812344.1">
    <property type="nucleotide sequence ID" value="NZ_FMVW01000004.1"/>
</dbReference>
<feature type="signal peptide" evidence="1">
    <location>
        <begin position="1"/>
        <end position="25"/>
    </location>
</feature>
<reference evidence="2 3" key="1">
    <citation type="submission" date="2016-10" db="EMBL/GenBank/DDBJ databases">
        <authorList>
            <person name="de Groot N.N."/>
        </authorList>
    </citation>
    <scope>NUCLEOTIDE SEQUENCE [LARGE SCALE GENOMIC DNA]</scope>
    <source>
        <strain evidence="2 3">DSM 2698</strain>
    </source>
</reference>
<evidence type="ECO:0000313" key="3">
    <source>
        <dbReference type="Proteomes" id="UP000199347"/>
    </source>
</evidence>
<evidence type="ECO:0000313" key="2">
    <source>
        <dbReference type="EMBL" id="SCZ37112.1"/>
    </source>
</evidence>
<sequence>MRVHTPLVIPALAAGFLSLTGTAFAQDADAVAKAFEATLTQGGKMTVSHEGDVSGGGDEVAINGLTLTPSDGGTVIAFDEVTLTGVAQEDDGYTADEIVFNGGSLSGDATGTIGNVRLEEATFGETPEAEQETPGLLFHRLVGSDVSVTPKDRNEPVTVSGFTMTSEDIVDGVPQTSEGSVEDLVVPGSYVPADQKMKPSDLGYDELAFNVEWAGSRDPESQDLKLDKVALTLKDGGTLMIDGNLGNVAMPGAETAAQPMAGIATMNVSDFTLRYEDDSLTGRILDYYGKQQGMDGDKYAEQLAAAVPFMLSAMQNADFQKKVSDAVSTFLRDPQSLTVAMAPDKPMSGAEILQIAGSAPQTLPDVLNISVTANQSR</sequence>
<dbReference type="Proteomes" id="UP000199347">
    <property type="component" value="Unassembled WGS sequence"/>
</dbReference>
<gene>
    <name evidence="2" type="ORF">SAMN03080610_02097</name>
</gene>
<name>A0A1G5NI90_AFIMA</name>
<dbReference type="AlphaFoldDB" id="A0A1G5NI90"/>
<evidence type="ECO:0000256" key="1">
    <source>
        <dbReference type="SAM" id="SignalP"/>
    </source>
</evidence>
<dbReference type="EMBL" id="FMVW01000004">
    <property type="protein sequence ID" value="SCZ37112.1"/>
    <property type="molecule type" value="Genomic_DNA"/>
</dbReference>
<dbReference type="OrthoDB" id="7824623at2"/>
<proteinExistence type="predicted"/>
<organism evidence="2 3">
    <name type="scientific">Afifella marina DSM 2698</name>
    <dbReference type="NCBI Taxonomy" id="1120955"/>
    <lineage>
        <taxon>Bacteria</taxon>
        <taxon>Pseudomonadati</taxon>
        <taxon>Pseudomonadota</taxon>
        <taxon>Alphaproteobacteria</taxon>
        <taxon>Hyphomicrobiales</taxon>
        <taxon>Afifellaceae</taxon>
        <taxon>Afifella</taxon>
    </lineage>
</organism>
<keyword evidence="1" id="KW-0732">Signal</keyword>
<protein>
    <submittedName>
        <fullName evidence="2">Uncharacterized protein</fullName>
    </submittedName>
</protein>